<reference evidence="1 2" key="1">
    <citation type="submission" date="2019-04" db="EMBL/GenBank/DDBJ databases">
        <title>Draft Whole-Genome sequence of the purple photosynthetic bacterium Rhodobacter capsulatus SP108 with an indigenous class A beta-lactamase.</title>
        <authorList>
            <person name="Robertson S."/>
            <person name="Meyer T.E."/>
            <person name="Kyndt J.A."/>
        </authorList>
    </citation>
    <scope>NUCLEOTIDE SEQUENCE [LARGE SCALE GENOMIC DNA]</scope>
    <source>
        <strain evidence="1 2">SP108</strain>
    </source>
</reference>
<name>A0A4U1JR68_RHOCA</name>
<dbReference type="AlphaFoldDB" id="A0A4U1JR68"/>
<evidence type="ECO:0000313" key="1">
    <source>
        <dbReference type="EMBL" id="TKD21529.1"/>
    </source>
</evidence>
<comment type="caution">
    <text evidence="1">The sequence shown here is derived from an EMBL/GenBank/DDBJ whole genome shotgun (WGS) entry which is preliminary data.</text>
</comment>
<evidence type="ECO:0000313" key="2">
    <source>
        <dbReference type="Proteomes" id="UP000310597"/>
    </source>
</evidence>
<gene>
    <name evidence="1" type="ORF">FBT96_09350</name>
</gene>
<protein>
    <submittedName>
        <fullName evidence="1">Uncharacterized protein</fullName>
    </submittedName>
</protein>
<sequence>MYDESIQRALKRHKIVPIALPAQFLADFLINFKSDSPLSQIITGTAGDGKTYHCREVWLALGGDPEVWNLGSKIQKLDLGGRTLVIVKDLSELKDDEGAELIEAVARDVVDPAARTFYLLAANHGQLLEKLKTSPHNAAVKRFAKAVEDLLVTGKSEDLDVRLQLKDLSRAPAAKMTADIIDAITQHGGWSGCASCPSQADGLICPIRENRRRLMAQDDGNPLQHRLTSLIELSERNGGHFPVRQLLALIANSLLGHPEARDGLMSCADVPNIQSSGSADLASIYRNIFGENLKPSRAEKTELFKKLNLFGIGSETSNRVDNLLVYGADDPAQAEHYAKLVQSDQIYGVTPAFSLAQRSYLEGEEGSDRSQFLDALRSQRQRLFFTLPSELVETYQLWDLTVFRYAGLYLEVAEKLKDKQALPRQALGQIVRGLNRIFTGMLVQNQDELVLATSGSYSQSKRSPLLDEVISVPRASGEEVSLVADGVGGFGASVRLVRGNDLPLVTLALSPTRFEFLGRVAEGALPSSFSLECHEDLLAFKARLLRETENRRNLDVEAQTVEGELVLRFIELGSDGRANPRRVVVRA</sequence>
<dbReference type="Proteomes" id="UP000310597">
    <property type="component" value="Unassembled WGS sequence"/>
</dbReference>
<organism evidence="1 2">
    <name type="scientific">Rhodobacter capsulatus</name>
    <name type="common">Rhodopseudomonas capsulata</name>
    <dbReference type="NCBI Taxonomy" id="1061"/>
    <lineage>
        <taxon>Bacteria</taxon>
        <taxon>Pseudomonadati</taxon>
        <taxon>Pseudomonadota</taxon>
        <taxon>Alphaproteobacteria</taxon>
        <taxon>Rhodobacterales</taxon>
        <taxon>Rhodobacter group</taxon>
        <taxon>Rhodobacter</taxon>
    </lineage>
</organism>
<dbReference type="EMBL" id="SWJZ01000030">
    <property type="protein sequence ID" value="TKD21529.1"/>
    <property type="molecule type" value="Genomic_DNA"/>
</dbReference>
<proteinExistence type="predicted"/>
<dbReference type="OrthoDB" id="9801841at2"/>
<dbReference type="RefSeq" id="WP_136906036.1">
    <property type="nucleotide sequence ID" value="NZ_SWJZ01000030.1"/>
</dbReference>
<accession>A0A4U1JR68</accession>